<dbReference type="Proteomes" id="UP000187181">
    <property type="component" value="Unassembled WGS sequence"/>
</dbReference>
<reference evidence="2" key="1">
    <citation type="submission" date="2017-01" db="EMBL/GenBank/DDBJ databases">
        <authorList>
            <person name="Varghese N."/>
            <person name="Submissions S."/>
        </authorList>
    </citation>
    <scope>NUCLEOTIDE SEQUENCE [LARGE SCALE GENOMIC DNA]</scope>
    <source>
        <strain evidence="2">LP100</strain>
    </source>
</reference>
<dbReference type="RefSeq" id="WP_076670807.1">
    <property type="nucleotide sequence ID" value="NZ_FTPP01000003.1"/>
</dbReference>
<dbReference type="STRING" id="1317125.SAMN05444128_3158"/>
<gene>
    <name evidence="1" type="ORF">SAMN05444128_3158</name>
</gene>
<dbReference type="InterPro" id="IPR005625">
    <property type="entry name" value="PepSY-ass_TM"/>
</dbReference>
<accession>A0A1R3XP82</accession>
<name>A0A1R3XP82_9BACT</name>
<protein>
    <submittedName>
        <fullName evidence="1">PepSY-associated TM region</fullName>
    </submittedName>
</protein>
<organism evidence="1 2">
    <name type="scientific">Pontibacter indicus</name>
    <dbReference type="NCBI Taxonomy" id="1317125"/>
    <lineage>
        <taxon>Bacteria</taxon>
        <taxon>Pseudomonadati</taxon>
        <taxon>Bacteroidota</taxon>
        <taxon>Cytophagia</taxon>
        <taxon>Cytophagales</taxon>
        <taxon>Hymenobacteraceae</taxon>
        <taxon>Pontibacter</taxon>
    </lineage>
</organism>
<dbReference type="EMBL" id="FTPP01000003">
    <property type="protein sequence ID" value="SIT93698.1"/>
    <property type="molecule type" value="Genomic_DNA"/>
</dbReference>
<sequence>MSTSTTTLVKQKVRTLTDRLRNFRVYHRYLGLVIGAFVLISSVTGILLGWKKDVDLLQPPTQKGVSTDLQQWLPLADLATLSIAGLDSAAAVQNNPIDRIEARLDKGIVKTIFKEGSWEVQLDASTGQVLSVARRHSDWIEKIHDGSIISDLFKLISMNVLGFGLLVLTVTGFFLWFYPRKIRQIKSE</sequence>
<proteinExistence type="predicted"/>
<dbReference type="AlphaFoldDB" id="A0A1R3XP82"/>
<evidence type="ECO:0000313" key="2">
    <source>
        <dbReference type="Proteomes" id="UP000187181"/>
    </source>
</evidence>
<keyword evidence="2" id="KW-1185">Reference proteome</keyword>
<dbReference type="Pfam" id="PF03929">
    <property type="entry name" value="PepSY_TM"/>
    <property type="match status" value="1"/>
</dbReference>
<dbReference type="OrthoDB" id="271465at2"/>
<evidence type="ECO:0000313" key="1">
    <source>
        <dbReference type="EMBL" id="SIT93698.1"/>
    </source>
</evidence>